<name>A0A512AG33_9SPHN</name>
<dbReference type="GO" id="GO:0042802">
    <property type="term" value="F:identical protein binding"/>
    <property type="evidence" value="ECO:0007669"/>
    <property type="project" value="TreeGrafter"/>
</dbReference>
<dbReference type="Gene3D" id="3.40.640.10">
    <property type="entry name" value="Type I PLP-dependent aspartate aminotransferase-like (Major domain)"/>
    <property type="match status" value="1"/>
</dbReference>
<evidence type="ECO:0000256" key="2">
    <source>
        <dbReference type="ARBA" id="ARBA00008954"/>
    </source>
</evidence>
<dbReference type="SUPFAM" id="SSF53383">
    <property type="entry name" value="PLP-dependent transferases"/>
    <property type="match status" value="1"/>
</dbReference>
<protein>
    <submittedName>
        <fullName evidence="7">4-aminobutyrate transaminase</fullName>
    </submittedName>
</protein>
<evidence type="ECO:0000256" key="1">
    <source>
        <dbReference type="ARBA" id="ARBA00001933"/>
    </source>
</evidence>
<dbReference type="InterPro" id="IPR015421">
    <property type="entry name" value="PyrdxlP-dep_Trfase_major"/>
</dbReference>
<organism evidence="7 8">
    <name type="scientific">Novosphingobium sediminis</name>
    <dbReference type="NCBI Taxonomy" id="707214"/>
    <lineage>
        <taxon>Bacteria</taxon>
        <taxon>Pseudomonadati</taxon>
        <taxon>Pseudomonadota</taxon>
        <taxon>Alphaproteobacteria</taxon>
        <taxon>Sphingomonadales</taxon>
        <taxon>Sphingomonadaceae</taxon>
        <taxon>Novosphingobium</taxon>
    </lineage>
</organism>
<dbReference type="GO" id="GO:0034386">
    <property type="term" value="F:4-aminobutyrate:2-oxoglutarate transaminase activity"/>
    <property type="evidence" value="ECO:0007669"/>
    <property type="project" value="InterPro"/>
</dbReference>
<dbReference type="AlphaFoldDB" id="A0A512AG33"/>
<evidence type="ECO:0000256" key="3">
    <source>
        <dbReference type="ARBA" id="ARBA00022576"/>
    </source>
</evidence>
<comment type="caution">
    <text evidence="7">The sequence shown here is derived from an EMBL/GenBank/DDBJ whole genome shotgun (WGS) entry which is preliminary data.</text>
</comment>
<dbReference type="GO" id="GO:0009448">
    <property type="term" value="P:gamma-aminobutyric acid metabolic process"/>
    <property type="evidence" value="ECO:0007669"/>
    <property type="project" value="InterPro"/>
</dbReference>
<accession>A0A512AG33</accession>
<dbReference type="InterPro" id="IPR050103">
    <property type="entry name" value="Class-III_PLP-dep_AT"/>
</dbReference>
<dbReference type="Gene3D" id="3.90.1150.10">
    <property type="entry name" value="Aspartate Aminotransferase, domain 1"/>
    <property type="match status" value="1"/>
</dbReference>
<evidence type="ECO:0000256" key="6">
    <source>
        <dbReference type="RuleBase" id="RU003560"/>
    </source>
</evidence>
<keyword evidence="5 6" id="KW-0663">Pyridoxal phosphate</keyword>
<dbReference type="GO" id="GO:0030170">
    <property type="term" value="F:pyridoxal phosphate binding"/>
    <property type="evidence" value="ECO:0007669"/>
    <property type="project" value="InterPro"/>
</dbReference>
<dbReference type="CDD" id="cd00610">
    <property type="entry name" value="OAT_like"/>
    <property type="match status" value="1"/>
</dbReference>
<dbReference type="OrthoDB" id="9801834at2"/>
<sequence length="435" mass="46162">MTSPSTNNAELWARREAAVPRGVGSIHTRFFERGVNAEAFDAEGNRYIDFATGIAVCNTGHSDPRIVDAVKRQLDAFSHCSFQVTPYESYIALAEQLNEAAPIEGPVKTVFLTTGAEALENAVKIARSATGRRGIVTFQGGYHGRTLLTLAMTGKVLPYKAGFGPLPGDVHHTRFPIPYHGFDEKQAVEALQALFASTIEPSAVAAIVLEPVLGEGGFYTASYAFFRALREICDKHGILLIADEVQSGFARTGKLFAMDWVREATGVTPDIMTIAKAMAGGFPISGVMGRADLMDAPETGGLGGTYGGSPLGCVAGLEVLKIIESDGLCERAVTIGNTIKGTLRALQQGGIRTIGDVRGPGAMVAMELVHDGDPDRPNPELTKAIVAEGAKDGLLLLSCGMRGNVVRFLPALTMPDDLLAEAMDRLTGLMRRVAG</sequence>
<reference evidence="7 8" key="1">
    <citation type="submission" date="2019-07" db="EMBL/GenBank/DDBJ databases">
        <title>Whole genome shotgun sequence of Novosphingobium sediminis NBRC 106119.</title>
        <authorList>
            <person name="Hosoyama A."/>
            <person name="Uohara A."/>
            <person name="Ohji S."/>
            <person name="Ichikawa N."/>
        </authorList>
    </citation>
    <scope>NUCLEOTIDE SEQUENCE [LARGE SCALE GENOMIC DNA]</scope>
    <source>
        <strain evidence="7 8">NBRC 106119</strain>
    </source>
</reference>
<dbReference type="Pfam" id="PF00202">
    <property type="entry name" value="Aminotran_3"/>
    <property type="match status" value="1"/>
</dbReference>
<dbReference type="InterPro" id="IPR005814">
    <property type="entry name" value="Aminotrans_3"/>
</dbReference>
<dbReference type="PROSITE" id="PS00600">
    <property type="entry name" value="AA_TRANSFER_CLASS_3"/>
    <property type="match status" value="1"/>
</dbReference>
<dbReference type="InterPro" id="IPR015424">
    <property type="entry name" value="PyrdxlP-dep_Trfase"/>
</dbReference>
<comment type="similarity">
    <text evidence="2 6">Belongs to the class-III pyridoxal-phosphate-dependent aminotransferase family.</text>
</comment>
<keyword evidence="4" id="KW-0808">Transferase</keyword>
<evidence type="ECO:0000256" key="5">
    <source>
        <dbReference type="ARBA" id="ARBA00022898"/>
    </source>
</evidence>
<dbReference type="InterPro" id="IPR004632">
    <property type="entry name" value="4NH2But_aminotransferase_bac"/>
</dbReference>
<proteinExistence type="inferred from homology"/>
<dbReference type="PANTHER" id="PTHR11986">
    <property type="entry name" value="AMINOTRANSFERASE CLASS III"/>
    <property type="match status" value="1"/>
</dbReference>
<comment type="cofactor">
    <cofactor evidence="1">
        <name>pyridoxal 5'-phosphate</name>
        <dbReference type="ChEBI" id="CHEBI:597326"/>
    </cofactor>
</comment>
<evidence type="ECO:0000256" key="4">
    <source>
        <dbReference type="ARBA" id="ARBA00022679"/>
    </source>
</evidence>
<gene>
    <name evidence="7" type="primary">gabT</name>
    <name evidence="7" type="ORF">NSE01_04590</name>
</gene>
<keyword evidence="8" id="KW-1185">Reference proteome</keyword>
<dbReference type="NCBIfam" id="TIGR00700">
    <property type="entry name" value="GABAtrnsam"/>
    <property type="match status" value="1"/>
</dbReference>
<evidence type="ECO:0000313" key="7">
    <source>
        <dbReference type="EMBL" id="GEN98626.1"/>
    </source>
</evidence>
<keyword evidence="3" id="KW-0032">Aminotransferase</keyword>
<dbReference type="InterPro" id="IPR049704">
    <property type="entry name" value="Aminotrans_3_PPA_site"/>
</dbReference>
<dbReference type="InterPro" id="IPR015422">
    <property type="entry name" value="PyrdxlP-dep_Trfase_small"/>
</dbReference>
<dbReference type="EMBL" id="BJYR01000002">
    <property type="protein sequence ID" value="GEN98626.1"/>
    <property type="molecule type" value="Genomic_DNA"/>
</dbReference>
<dbReference type="PIRSF" id="PIRSF000521">
    <property type="entry name" value="Transaminase_4ab_Lys_Orn"/>
    <property type="match status" value="1"/>
</dbReference>
<evidence type="ECO:0000313" key="8">
    <source>
        <dbReference type="Proteomes" id="UP000321464"/>
    </source>
</evidence>
<dbReference type="FunFam" id="3.40.640.10:FF:000013">
    <property type="entry name" value="4-aminobutyrate aminotransferase"/>
    <property type="match status" value="1"/>
</dbReference>
<dbReference type="Proteomes" id="UP000321464">
    <property type="component" value="Unassembled WGS sequence"/>
</dbReference>
<dbReference type="RefSeq" id="WP_147157995.1">
    <property type="nucleotide sequence ID" value="NZ_BJYR01000002.1"/>
</dbReference>